<gene>
    <name evidence="1" type="ORF">pEaSNUABM33_00187</name>
</gene>
<evidence type="ECO:0000313" key="1">
    <source>
        <dbReference type="EMBL" id="QZE58063.1"/>
    </source>
</evidence>
<evidence type="ECO:0000313" key="2">
    <source>
        <dbReference type="Proteomes" id="UP000827805"/>
    </source>
</evidence>
<protein>
    <submittedName>
        <fullName evidence="1">Uncharacterized protein</fullName>
    </submittedName>
</protein>
<dbReference type="EMBL" id="MZ443779">
    <property type="protein sequence ID" value="QZE58063.1"/>
    <property type="molecule type" value="Genomic_DNA"/>
</dbReference>
<keyword evidence="2" id="KW-1185">Reference proteome</keyword>
<proteinExistence type="predicted"/>
<name>A0AAE8C3T8_9CAUD</name>
<dbReference type="Proteomes" id="UP000827805">
    <property type="component" value="Segment"/>
</dbReference>
<organism evidence="1 2">
    <name type="scientific">Erwinia phage pEa_SNUABM_33</name>
    <dbReference type="NCBI Taxonomy" id="2869556"/>
    <lineage>
        <taxon>Viruses</taxon>
        <taxon>Duplodnaviria</taxon>
        <taxon>Heunggongvirae</taxon>
        <taxon>Uroviricota</taxon>
        <taxon>Caudoviricetes</taxon>
        <taxon>Alexandravirus</taxon>
        <taxon>Alexandravirus SNUABM33</taxon>
    </lineage>
</organism>
<sequence>MEIQVSLSALAPSQYRPYLKNWKPNKALLKIFERISGKTGRKAMRIYFDIGHNVIKNADVLSTAPQPINDFLAEKKITVLDYFAGIGRDSHGRTVRLGKALAKEAELKKMFDSDPNRKVVAQEGKSGRMVCLSMHPYDIAGMSTDRGWVSCMNLVNGTNKHYIKSEVKTGTLIAYLIDANDKNINKPVARCLLKPFFDVDAVRPSVGKKGVTVVYLADRAYPDKNATFVMQVQDWVDQNINKDLAAGKTTLSLALPDKLYDDMQRGMFKYDASKTAAENNEASYAELRMRQEVRNDPDGYLSKITATEYTDRLGNNIANMSKEFFSFVSKVLASGWGGDDLLSKVTKAVAHMEAFESPSVYSQIKKAYLDYASNNLSDSQLLEQAELVGFNPGLAIPLLGFVESEDESMTDRVTQSLDTIALYSKKDGSEGGYPDALREIWDKAKYFSDSDGVFWRQASYVGFNGGTVESVLEDMNSRYSKENLVAALVSLYFAVRDKDKIEALTAKSLKACDDVVRPDYTEYALPIFDGLTPIKIHLGMRLTNRIVADTHGFDKKTFRKVNANRFQMEKGITASDVINSNVIADVGLTFVDKIADSSGFVAFYVKDQLDAEAYSAAINAIEKAIVLNYLDHATN</sequence>
<reference evidence="1 2" key="1">
    <citation type="submission" date="2021-06" db="EMBL/GenBank/DDBJ databases">
        <title>Complete genome sequence of Erwinia phage pEa_SNUABM_33.</title>
        <authorList>
            <person name="Kim S.G."/>
            <person name="Park S.C."/>
        </authorList>
    </citation>
    <scope>NUCLEOTIDE SEQUENCE [LARGE SCALE GENOMIC DNA]</scope>
</reference>
<accession>A0AAE8C3T8</accession>